<keyword evidence="4" id="KW-1185">Reference proteome</keyword>
<proteinExistence type="predicted"/>
<protein>
    <recommendedName>
        <fullName evidence="2">DUF7789 domain-containing protein</fullName>
    </recommendedName>
</protein>
<accession>A0ABV0S856</accession>
<gene>
    <name evidence="3" type="ORF">XENOCAPTIV_004680</name>
</gene>
<reference evidence="3 4" key="1">
    <citation type="submission" date="2021-06" db="EMBL/GenBank/DDBJ databases">
        <authorList>
            <person name="Palmer J.M."/>
        </authorList>
    </citation>
    <scope>NUCLEOTIDE SEQUENCE [LARGE SCALE GENOMIC DNA]</scope>
    <source>
        <strain evidence="3 4">XC_2019</strain>
        <tissue evidence="3">Muscle</tissue>
    </source>
</reference>
<sequence length="265" mass="29401">MCSFQSFVGQPAAPEPRSSVSEPEAETPESDSYTMWTGEQIYLLYQHQRKELNIQPGIQTCTQAHTLSVFSIHPADKGVVGAVQPGEDLLLLQHRVPAGAARPHRVQRLQAAQEHGGFGRGQLHSVPRSAGWNICSLYRCNIIGQYQEGKPNRDIINFLNTSPCERHLICFPSVFCIYYISRGVLQENRQELVVFVLSVLVVMIRSVVNFSVVGSEGKQEVLVSHQTLSGTLSLSSNPWHSPVPEPYRLRNNTTISGAVASRCLH</sequence>
<evidence type="ECO:0000313" key="3">
    <source>
        <dbReference type="EMBL" id="MEQ2215707.1"/>
    </source>
</evidence>
<dbReference type="InterPro" id="IPR056691">
    <property type="entry name" value="DUF7789"/>
</dbReference>
<evidence type="ECO:0000256" key="1">
    <source>
        <dbReference type="SAM" id="MobiDB-lite"/>
    </source>
</evidence>
<dbReference type="EMBL" id="JAHRIN010068720">
    <property type="protein sequence ID" value="MEQ2215707.1"/>
    <property type="molecule type" value="Genomic_DNA"/>
</dbReference>
<dbReference type="Pfam" id="PF25044">
    <property type="entry name" value="DUF7789"/>
    <property type="match status" value="1"/>
</dbReference>
<evidence type="ECO:0000313" key="4">
    <source>
        <dbReference type="Proteomes" id="UP001434883"/>
    </source>
</evidence>
<comment type="caution">
    <text evidence="3">The sequence shown here is derived from an EMBL/GenBank/DDBJ whole genome shotgun (WGS) entry which is preliminary data.</text>
</comment>
<feature type="domain" description="DUF7789" evidence="2">
    <location>
        <begin position="174"/>
        <end position="225"/>
    </location>
</feature>
<dbReference type="PANTHER" id="PTHR39299">
    <property type="entry name" value="TRANSMEMBRANE PROTEIN"/>
    <property type="match status" value="1"/>
</dbReference>
<dbReference type="PANTHER" id="PTHR39299:SF1">
    <property type="entry name" value="TRANSMEMBRANE PROTEIN"/>
    <property type="match status" value="1"/>
</dbReference>
<dbReference type="Proteomes" id="UP001434883">
    <property type="component" value="Unassembled WGS sequence"/>
</dbReference>
<evidence type="ECO:0000259" key="2">
    <source>
        <dbReference type="Pfam" id="PF25044"/>
    </source>
</evidence>
<name>A0ABV0S856_9TELE</name>
<organism evidence="3 4">
    <name type="scientific">Xenoophorus captivus</name>
    <dbReference type="NCBI Taxonomy" id="1517983"/>
    <lineage>
        <taxon>Eukaryota</taxon>
        <taxon>Metazoa</taxon>
        <taxon>Chordata</taxon>
        <taxon>Craniata</taxon>
        <taxon>Vertebrata</taxon>
        <taxon>Euteleostomi</taxon>
        <taxon>Actinopterygii</taxon>
        <taxon>Neopterygii</taxon>
        <taxon>Teleostei</taxon>
        <taxon>Neoteleostei</taxon>
        <taxon>Acanthomorphata</taxon>
        <taxon>Ovalentaria</taxon>
        <taxon>Atherinomorphae</taxon>
        <taxon>Cyprinodontiformes</taxon>
        <taxon>Goodeidae</taxon>
        <taxon>Xenoophorus</taxon>
    </lineage>
</organism>
<feature type="region of interest" description="Disordered" evidence="1">
    <location>
        <begin position="1"/>
        <end position="32"/>
    </location>
</feature>